<evidence type="ECO:0000256" key="2">
    <source>
        <dbReference type="ARBA" id="ARBA00005102"/>
    </source>
</evidence>
<proteinExistence type="predicted"/>
<feature type="domain" description="N-acetyltransferase" evidence="7">
    <location>
        <begin position="22"/>
        <end position="186"/>
    </location>
</feature>
<dbReference type="Proteomes" id="UP001207528">
    <property type="component" value="Unassembled WGS sequence"/>
</dbReference>
<dbReference type="InterPro" id="IPR016181">
    <property type="entry name" value="Acyl_CoA_acyltransferase"/>
</dbReference>
<name>A0AAW5SQ78_MYCNV</name>
<organism evidence="9 11">
    <name type="scientific">Mycolicibacterium novocastrense</name>
    <name type="common">Mycobacterium novocastrense</name>
    <dbReference type="NCBI Taxonomy" id="59813"/>
    <lineage>
        <taxon>Bacteria</taxon>
        <taxon>Bacillati</taxon>
        <taxon>Actinomycetota</taxon>
        <taxon>Actinomycetes</taxon>
        <taxon>Mycobacteriales</taxon>
        <taxon>Mycobacteriaceae</taxon>
        <taxon>Mycolicibacterium</taxon>
    </lineage>
</organism>
<dbReference type="GO" id="GO:0019290">
    <property type="term" value="P:siderophore biosynthetic process"/>
    <property type="evidence" value="ECO:0007669"/>
    <property type="project" value="InterPro"/>
</dbReference>
<dbReference type="Proteomes" id="UP000069773">
    <property type="component" value="Unassembled WGS sequence"/>
</dbReference>
<keyword evidence="10" id="KW-1185">Reference proteome</keyword>
<evidence type="ECO:0000313" key="10">
    <source>
        <dbReference type="Proteomes" id="UP000069773"/>
    </source>
</evidence>
<evidence type="ECO:0000256" key="3">
    <source>
        <dbReference type="ARBA" id="ARBA00020586"/>
    </source>
</evidence>
<evidence type="ECO:0000313" key="11">
    <source>
        <dbReference type="Proteomes" id="UP001207528"/>
    </source>
</evidence>
<dbReference type="GO" id="GO:0016410">
    <property type="term" value="F:N-acyltransferase activity"/>
    <property type="evidence" value="ECO:0007669"/>
    <property type="project" value="TreeGrafter"/>
</dbReference>
<dbReference type="InterPro" id="IPR019432">
    <property type="entry name" value="Acyltransferase_MbtK/IucB-like"/>
</dbReference>
<dbReference type="EMBL" id="BCTA01000018">
    <property type="protein sequence ID" value="GAT07970.1"/>
    <property type="molecule type" value="Genomic_DNA"/>
</dbReference>
<dbReference type="PANTHER" id="PTHR31438">
    <property type="entry name" value="LYSINE N-ACYLTRANSFERASE C17G9.06C-RELATED"/>
    <property type="match status" value="1"/>
</dbReference>
<dbReference type="PROSITE" id="PS51186">
    <property type="entry name" value="GNAT"/>
    <property type="match status" value="1"/>
</dbReference>
<reference evidence="9" key="2">
    <citation type="submission" date="2020-07" db="EMBL/GenBank/DDBJ databases">
        <authorList>
            <person name="Pettersson B.M.F."/>
            <person name="Behra P.R.K."/>
            <person name="Ramesh M."/>
            <person name="Das S."/>
            <person name="Dasgupta S."/>
            <person name="Kirsebom L.A."/>
        </authorList>
    </citation>
    <scope>NUCLEOTIDE SEQUENCE</scope>
    <source>
        <strain evidence="9">DSM 44203</strain>
    </source>
</reference>
<reference evidence="9" key="3">
    <citation type="journal article" date="2022" name="BMC Genomics">
        <title>Comparative genome analysis of mycobacteria focusing on tRNA and non-coding RNA.</title>
        <authorList>
            <person name="Behra P.R.K."/>
            <person name="Pettersson B.M.F."/>
            <person name="Ramesh M."/>
            <person name="Das S."/>
            <person name="Dasgupta S."/>
            <person name="Kirsebom L.A."/>
        </authorList>
    </citation>
    <scope>NUCLEOTIDE SEQUENCE</scope>
    <source>
        <strain evidence="9">DSM 44203</strain>
    </source>
</reference>
<dbReference type="RefSeq" id="WP_110765759.1">
    <property type="nucleotide sequence ID" value="NZ_BCTA01000018.1"/>
</dbReference>
<evidence type="ECO:0000256" key="5">
    <source>
        <dbReference type="ARBA" id="ARBA00031122"/>
    </source>
</evidence>
<dbReference type="PANTHER" id="PTHR31438:SF1">
    <property type="entry name" value="LYSINE N-ACYLTRANSFERASE C17G9.06C-RELATED"/>
    <property type="match status" value="1"/>
</dbReference>
<gene>
    <name evidence="9" type="ORF">H7I77_20010</name>
    <name evidence="8" type="ORF">RMCN_1103</name>
</gene>
<comment type="pathway">
    <text evidence="2">Siderophore biosynthesis; mycobactin biosynthesis.</text>
</comment>
<comment type="caution">
    <text evidence="9">The sequence shown here is derived from an EMBL/GenBank/DDBJ whole genome shotgun (WGS) entry which is preliminary data.</text>
</comment>
<evidence type="ECO:0000256" key="1">
    <source>
        <dbReference type="ARBA" id="ARBA00003818"/>
    </source>
</evidence>
<keyword evidence="4" id="KW-0046">Antibiotic resistance</keyword>
<dbReference type="InterPro" id="IPR000182">
    <property type="entry name" value="GNAT_dom"/>
</dbReference>
<dbReference type="SUPFAM" id="SSF55729">
    <property type="entry name" value="Acyl-CoA N-acyltransferases (Nat)"/>
    <property type="match status" value="1"/>
</dbReference>
<dbReference type="SMART" id="SM01006">
    <property type="entry name" value="AlcB"/>
    <property type="match status" value="1"/>
</dbReference>
<protein>
    <recommendedName>
        <fullName evidence="3">Lysine N-acyltransferase MbtK</fullName>
    </recommendedName>
    <alternativeName>
        <fullName evidence="5">Mycobactin synthase protein K</fullName>
    </alternativeName>
</protein>
<evidence type="ECO:0000313" key="9">
    <source>
        <dbReference type="EMBL" id="MCV7025606.1"/>
    </source>
</evidence>
<dbReference type="AlphaFoldDB" id="A0AAW5SQ78"/>
<evidence type="ECO:0000259" key="7">
    <source>
        <dbReference type="PROSITE" id="PS51186"/>
    </source>
</evidence>
<dbReference type="GO" id="GO:0046677">
    <property type="term" value="P:response to antibiotic"/>
    <property type="evidence" value="ECO:0007669"/>
    <property type="project" value="UniProtKB-KW"/>
</dbReference>
<sequence length="212" mass="24271">MDALNVGRYRAALDHQAFSGEFTLRRLDLDRDLDLVHSWMNDPEVARFWRKPWARHRIASYLRRQQGSDHLAPYLGLLDGVPISYWELYRADLDPLAEYYAAHERDAGMHMLLGPAPYRGRRLGIDLLQTVSTWQLEADSRATRVVAEPDVKNARVIRALERAGFRRITDLDLPDKRAALMVRDREGMSTSVRAANREANSPEPTTEDGSLC</sequence>
<accession>A0AAW5SQ78</accession>
<feature type="region of interest" description="Disordered" evidence="6">
    <location>
        <begin position="189"/>
        <end position="212"/>
    </location>
</feature>
<dbReference type="EMBL" id="JACKTI010000050">
    <property type="protein sequence ID" value="MCV7025606.1"/>
    <property type="molecule type" value="Genomic_DNA"/>
</dbReference>
<comment type="function">
    <text evidence="1">Acyltransferase required for the direct transfer of medium- to long-chain fatty acyl moieties from a carrier protein (MbtL) on to the epsilon-amino group of lysine residue in the mycobactin core.</text>
</comment>
<evidence type="ECO:0000313" key="8">
    <source>
        <dbReference type="EMBL" id="GAT07970.1"/>
    </source>
</evidence>
<dbReference type="Gene3D" id="3.40.630.30">
    <property type="match status" value="1"/>
</dbReference>
<reference evidence="8 10" key="1">
    <citation type="journal article" date="2016" name="Genome Announc.">
        <title>Draft Genome Sequences of Five Rapidly Growing Mycobacterium Species, M. thermoresistibile, M. fortuitum subsp. acetamidolyticum, M. canariasense, M. brisbanense, and M. novocastrense.</title>
        <authorList>
            <person name="Katahira K."/>
            <person name="Ogura Y."/>
            <person name="Gotoh Y."/>
            <person name="Hayashi T."/>
        </authorList>
    </citation>
    <scope>NUCLEOTIDE SEQUENCE [LARGE SCALE GENOMIC DNA]</scope>
    <source>
        <strain evidence="8 10">JCM18114</strain>
    </source>
</reference>
<dbReference type="Pfam" id="PF13523">
    <property type="entry name" value="Acetyltransf_8"/>
    <property type="match status" value="1"/>
</dbReference>
<evidence type="ECO:0000256" key="6">
    <source>
        <dbReference type="SAM" id="MobiDB-lite"/>
    </source>
</evidence>
<evidence type="ECO:0000256" key="4">
    <source>
        <dbReference type="ARBA" id="ARBA00023251"/>
    </source>
</evidence>